<keyword evidence="2" id="KW-0328">Glycosyltransferase</keyword>
<sequence>MSSCQDCVRLYEPFKNMSSDSKPFVMPNLPGEIKMTGAQVPYFLKENIDNDLTQLMKRAQESGIVVNSFYELEPAYADYYTKVLGRKARHIGPLSLCNRGNEEKS</sequence>
<accession>A0A314XWU4</accession>
<evidence type="ECO:0000313" key="3">
    <source>
        <dbReference type="EMBL" id="PQP98901.1"/>
    </source>
</evidence>
<dbReference type="SUPFAM" id="SSF53756">
    <property type="entry name" value="UDP-Glycosyltransferase/glycogen phosphorylase"/>
    <property type="match status" value="1"/>
</dbReference>
<dbReference type="PANTHER" id="PTHR48047">
    <property type="entry name" value="GLYCOSYLTRANSFERASE"/>
    <property type="match status" value="1"/>
</dbReference>
<keyword evidence="3" id="KW-0808">Transferase</keyword>
<dbReference type="STRING" id="2094558.A0A314XWU4"/>
<comment type="similarity">
    <text evidence="1">Belongs to the UDP-glycosyltransferase family.</text>
</comment>
<organism evidence="3 4">
    <name type="scientific">Prunus yedoensis var. nudiflora</name>
    <dbReference type="NCBI Taxonomy" id="2094558"/>
    <lineage>
        <taxon>Eukaryota</taxon>
        <taxon>Viridiplantae</taxon>
        <taxon>Streptophyta</taxon>
        <taxon>Embryophyta</taxon>
        <taxon>Tracheophyta</taxon>
        <taxon>Spermatophyta</taxon>
        <taxon>Magnoliopsida</taxon>
        <taxon>eudicotyledons</taxon>
        <taxon>Gunneridae</taxon>
        <taxon>Pentapetalae</taxon>
        <taxon>rosids</taxon>
        <taxon>fabids</taxon>
        <taxon>Rosales</taxon>
        <taxon>Rosaceae</taxon>
        <taxon>Amygdaloideae</taxon>
        <taxon>Amygdaleae</taxon>
        <taxon>Prunus</taxon>
    </lineage>
</organism>
<dbReference type="EMBL" id="PJQY01001859">
    <property type="protein sequence ID" value="PQP98901.1"/>
    <property type="molecule type" value="Genomic_DNA"/>
</dbReference>
<evidence type="ECO:0000256" key="2">
    <source>
        <dbReference type="ARBA" id="ARBA00022676"/>
    </source>
</evidence>
<gene>
    <name evidence="3" type="ORF">Pyn_34206</name>
</gene>
<keyword evidence="4" id="KW-1185">Reference proteome</keyword>
<evidence type="ECO:0000313" key="4">
    <source>
        <dbReference type="Proteomes" id="UP000250321"/>
    </source>
</evidence>
<reference evidence="3 4" key="1">
    <citation type="submission" date="2018-02" db="EMBL/GenBank/DDBJ databases">
        <title>Draft genome of wild Prunus yedoensis var. nudiflora.</title>
        <authorList>
            <person name="Baek S."/>
            <person name="Kim J.-H."/>
            <person name="Choi K."/>
            <person name="Kim G.-B."/>
            <person name="Cho A."/>
            <person name="Jang H."/>
            <person name="Shin C.-H."/>
            <person name="Yu H.-J."/>
            <person name="Mun J.-H."/>
        </authorList>
    </citation>
    <scope>NUCLEOTIDE SEQUENCE [LARGE SCALE GENOMIC DNA]</scope>
    <source>
        <strain evidence="4">cv. Jeju island</strain>
        <tissue evidence="3">Leaf</tissue>
    </source>
</reference>
<protein>
    <submittedName>
        <fullName evidence="3">Scopoletin glucosyltransferase-like</fullName>
    </submittedName>
</protein>
<dbReference type="AlphaFoldDB" id="A0A314XWU4"/>
<proteinExistence type="inferred from homology"/>
<evidence type="ECO:0000256" key="1">
    <source>
        <dbReference type="ARBA" id="ARBA00009995"/>
    </source>
</evidence>
<dbReference type="PANTHER" id="PTHR48047:SF182">
    <property type="entry name" value="GLYCOSYLTRANSFERASE"/>
    <property type="match status" value="1"/>
</dbReference>
<comment type="caution">
    <text evidence="3">The sequence shown here is derived from an EMBL/GenBank/DDBJ whole genome shotgun (WGS) entry which is preliminary data.</text>
</comment>
<dbReference type="Proteomes" id="UP000250321">
    <property type="component" value="Unassembled WGS sequence"/>
</dbReference>
<dbReference type="OrthoDB" id="1621577at2759"/>
<name>A0A314XWU4_PRUYE</name>
<dbReference type="Gene3D" id="3.40.50.2000">
    <property type="entry name" value="Glycogen Phosphorylase B"/>
    <property type="match status" value="1"/>
</dbReference>
<dbReference type="GO" id="GO:0035251">
    <property type="term" value="F:UDP-glucosyltransferase activity"/>
    <property type="evidence" value="ECO:0007669"/>
    <property type="project" value="TreeGrafter"/>
</dbReference>